<reference evidence="2" key="2">
    <citation type="submission" date="2015-03" db="EMBL/GenBank/DDBJ databases">
        <authorList>
            <person name="Chow C.-E.T."/>
            <person name="Winget D.M."/>
            <person name="White R.A.III."/>
            <person name="Hallam S.J."/>
            <person name="Suttle C.A."/>
        </authorList>
    </citation>
    <scope>NUCLEOTIDE SEQUENCE</scope>
    <source>
        <strain evidence="2">Anoxic2_3</strain>
    </source>
</reference>
<feature type="region of interest" description="Disordered" evidence="1">
    <location>
        <begin position="1"/>
        <end position="23"/>
    </location>
</feature>
<evidence type="ECO:0000313" key="2">
    <source>
        <dbReference type="EMBL" id="AKH46828.1"/>
    </source>
</evidence>
<evidence type="ECO:0000256" key="1">
    <source>
        <dbReference type="SAM" id="MobiDB-lite"/>
    </source>
</evidence>
<reference evidence="2" key="1">
    <citation type="journal article" date="2015" name="Front. Microbiol.">
        <title>Combining genomic sequencing methods to explore viral diversity and reveal potential virus-host interactions.</title>
        <authorList>
            <person name="Chow C.E."/>
            <person name="Winget D.M."/>
            <person name="White R.A.III."/>
            <person name="Hallam S.J."/>
            <person name="Suttle C.A."/>
        </authorList>
    </citation>
    <scope>NUCLEOTIDE SEQUENCE</scope>
    <source>
        <strain evidence="2">Anoxic2_3</strain>
    </source>
</reference>
<protein>
    <submittedName>
        <fullName evidence="2">Phosphoadenosine phosphosulfate reductase</fullName>
    </submittedName>
</protein>
<dbReference type="EMBL" id="KR029587">
    <property type="protein sequence ID" value="AKH46828.1"/>
    <property type="molecule type" value="Genomic_DNA"/>
</dbReference>
<name>A0A0F7L5K9_9VIRU</name>
<proteinExistence type="predicted"/>
<sequence length="88" mass="9966">MKSHTSSSVHSNIGLRTSPTSPRHLSTMRQFFALLGDSAPRTPSTFTRSFPPDSLYSSQHHLWKRVGIIFSEARVSIFCFLRCHWTSG</sequence>
<accession>A0A0F7L5K9</accession>
<organism evidence="2">
    <name type="scientific">uncultured marine virus</name>
    <dbReference type="NCBI Taxonomy" id="186617"/>
    <lineage>
        <taxon>Viruses</taxon>
        <taxon>environmental samples</taxon>
    </lineage>
</organism>